<dbReference type="AlphaFoldDB" id="A0A0F8A3T1"/>
<feature type="compositionally biased region" description="Polar residues" evidence="6">
    <location>
        <begin position="1"/>
        <end position="11"/>
    </location>
</feature>
<evidence type="ECO:0000256" key="6">
    <source>
        <dbReference type="SAM" id="MobiDB-lite"/>
    </source>
</evidence>
<dbReference type="PROSITE" id="PS50297">
    <property type="entry name" value="ANK_REP_REGION"/>
    <property type="match status" value="4"/>
</dbReference>
<evidence type="ECO:0000313" key="7">
    <source>
        <dbReference type="EMBL" id="KJZ72369.1"/>
    </source>
</evidence>
<dbReference type="Proteomes" id="UP000054481">
    <property type="component" value="Unassembled WGS sequence"/>
</dbReference>
<dbReference type="Pfam" id="PF00023">
    <property type="entry name" value="Ank"/>
    <property type="match status" value="1"/>
</dbReference>
<evidence type="ECO:0000313" key="8">
    <source>
        <dbReference type="Proteomes" id="UP000054481"/>
    </source>
</evidence>
<reference evidence="7 8" key="1">
    <citation type="journal article" date="2014" name="Genome Biol. Evol.">
        <title>Comparative genomics and transcriptomics analyses reveal divergent lifestyle features of nematode endoparasitic fungus Hirsutella minnesotensis.</title>
        <authorList>
            <person name="Lai Y."/>
            <person name="Liu K."/>
            <person name="Zhang X."/>
            <person name="Zhang X."/>
            <person name="Li K."/>
            <person name="Wang N."/>
            <person name="Shu C."/>
            <person name="Wu Y."/>
            <person name="Wang C."/>
            <person name="Bushley K.E."/>
            <person name="Xiang M."/>
            <person name="Liu X."/>
        </authorList>
    </citation>
    <scope>NUCLEOTIDE SEQUENCE [LARGE SCALE GENOMIC DNA]</scope>
    <source>
        <strain evidence="7 8">3608</strain>
    </source>
</reference>
<feature type="repeat" description="ANK" evidence="5">
    <location>
        <begin position="239"/>
        <end position="262"/>
    </location>
</feature>
<dbReference type="Pfam" id="PF12796">
    <property type="entry name" value="Ank_2"/>
    <property type="match status" value="1"/>
</dbReference>
<dbReference type="SMART" id="SM00248">
    <property type="entry name" value="ANK"/>
    <property type="match status" value="4"/>
</dbReference>
<dbReference type="PANTHER" id="PTHR24197">
    <property type="entry name" value="ANKYRIN REPEAT DOMAIN-CONTAINING PROTEIN 61"/>
    <property type="match status" value="1"/>
</dbReference>
<sequence>MATTDSRSSGPMSERHKRRRRSPNELIWTQPRTIPPSVHNDPRRLSTPPLEGPPGKDSKQPQARSSGSVKAPSVPQNMPEMDWKIGADFPDVSAMSDITDDQIDVQTLFQCSSSMTEIMPFRNFTPQSMDHQSCPPDLDANFISYHHIPAPAENNLESKDNSTSSDDMASLDGFSAIHLATHFGQLAIIRLLLSASPEDADLLNQADQAPLHIAASRGHADVTSELLRLGANARKQDADGCTVLHLAVLGGHLETVRTLLDRIQGKGMMNIADGAGKTSLHHAVMLGHVQIVQLLLERGANTRMPIR</sequence>
<dbReference type="InterPro" id="IPR036770">
    <property type="entry name" value="Ankyrin_rpt-contain_sf"/>
</dbReference>
<name>A0A0F8A3T1_9HYPO</name>
<feature type="repeat" description="ANK" evidence="5">
    <location>
        <begin position="172"/>
        <end position="194"/>
    </location>
</feature>
<dbReference type="PANTHER" id="PTHR24197:SF44">
    <property type="entry name" value="ANKYRIN REPEAT DOMAIN-CONTAINING PROTEIN 54"/>
    <property type="match status" value="1"/>
</dbReference>
<dbReference type="SUPFAM" id="SSF48403">
    <property type="entry name" value="Ankyrin repeat"/>
    <property type="match status" value="1"/>
</dbReference>
<evidence type="ECO:0000256" key="1">
    <source>
        <dbReference type="ARBA" id="ARBA00022737"/>
    </source>
</evidence>
<gene>
    <name evidence="7" type="ORF">HIM_08295</name>
</gene>
<evidence type="ECO:0000256" key="5">
    <source>
        <dbReference type="PROSITE-ProRule" id="PRU00023"/>
    </source>
</evidence>
<dbReference type="PROSITE" id="PS50088">
    <property type="entry name" value="ANK_REPEAT"/>
    <property type="match status" value="4"/>
</dbReference>
<keyword evidence="2 5" id="KW-0040">ANK repeat</keyword>
<evidence type="ECO:0000256" key="2">
    <source>
        <dbReference type="ARBA" id="ARBA00023043"/>
    </source>
</evidence>
<feature type="repeat" description="ANK" evidence="5">
    <location>
        <begin position="275"/>
        <end position="307"/>
    </location>
</feature>
<dbReference type="PRINTS" id="PR01415">
    <property type="entry name" value="ANKYRIN"/>
</dbReference>
<dbReference type="EMBL" id="KQ030548">
    <property type="protein sequence ID" value="KJZ72369.1"/>
    <property type="molecule type" value="Genomic_DNA"/>
</dbReference>
<accession>A0A0F8A3T1</accession>
<dbReference type="InterPro" id="IPR002110">
    <property type="entry name" value="Ankyrin_rpt"/>
</dbReference>
<protein>
    <recommendedName>
        <fullName evidence="4">Ankyrin repeat domain-containing protein 54</fullName>
    </recommendedName>
</protein>
<keyword evidence="8" id="KW-1185">Reference proteome</keyword>
<dbReference type="Gene3D" id="1.25.40.20">
    <property type="entry name" value="Ankyrin repeat-containing domain"/>
    <property type="match status" value="1"/>
</dbReference>
<proteinExistence type="predicted"/>
<feature type="region of interest" description="Disordered" evidence="6">
    <location>
        <begin position="1"/>
        <end position="80"/>
    </location>
</feature>
<feature type="repeat" description="ANK" evidence="5">
    <location>
        <begin position="206"/>
        <end position="238"/>
    </location>
</feature>
<evidence type="ECO:0000256" key="3">
    <source>
        <dbReference type="ARBA" id="ARBA00037385"/>
    </source>
</evidence>
<dbReference type="OrthoDB" id="20872at2759"/>
<evidence type="ECO:0000256" key="4">
    <source>
        <dbReference type="ARBA" id="ARBA00039237"/>
    </source>
</evidence>
<keyword evidence="1" id="KW-0677">Repeat</keyword>
<comment type="function">
    <text evidence="3">Plays an important role in regulating intracellular signaling events associated with erythroid terminal differentiation.</text>
</comment>
<organism evidence="7 8">
    <name type="scientific">Hirsutella minnesotensis 3608</name>
    <dbReference type="NCBI Taxonomy" id="1043627"/>
    <lineage>
        <taxon>Eukaryota</taxon>
        <taxon>Fungi</taxon>
        <taxon>Dikarya</taxon>
        <taxon>Ascomycota</taxon>
        <taxon>Pezizomycotina</taxon>
        <taxon>Sordariomycetes</taxon>
        <taxon>Hypocreomycetidae</taxon>
        <taxon>Hypocreales</taxon>
        <taxon>Ophiocordycipitaceae</taxon>
        <taxon>Hirsutella</taxon>
    </lineage>
</organism>